<dbReference type="GO" id="GO:0003677">
    <property type="term" value="F:DNA binding"/>
    <property type="evidence" value="ECO:0007669"/>
    <property type="project" value="UniProtKB-KW"/>
</dbReference>
<reference evidence="6 7" key="1">
    <citation type="journal article" date="2015" name="Genome Announc.">
        <title>Genome Sequence of 'Candidatus Thioglobus singularis' Strain PS1, a Mixotroph from the SUP05 Clade of Marine Gammaproteobacteria.</title>
        <authorList>
            <person name="Marshall K.T."/>
            <person name="Morris R.M."/>
        </authorList>
    </citation>
    <scope>NUCLEOTIDE SEQUENCE [LARGE SCALE GENOMIC DNA]</scope>
    <source>
        <strain evidence="6 7">PS1</strain>
    </source>
</reference>
<dbReference type="AlphaFoldDB" id="A0A0M4L5F7"/>
<dbReference type="InterPro" id="IPR047640">
    <property type="entry name" value="RpiR-like"/>
</dbReference>
<accession>A0A0M4L5F7</accession>
<evidence type="ECO:0000313" key="7">
    <source>
        <dbReference type="Proteomes" id="UP000068905"/>
    </source>
</evidence>
<dbReference type="PATRIC" id="fig|1125411.7.peg.195"/>
<evidence type="ECO:0008006" key="8">
    <source>
        <dbReference type="Google" id="ProtNLM"/>
    </source>
</evidence>
<dbReference type="GO" id="GO:1901135">
    <property type="term" value="P:carbohydrate derivative metabolic process"/>
    <property type="evidence" value="ECO:0007669"/>
    <property type="project" value="InterPro"/>
</dbReference>
<dbReference type="InterPro" id="IPR046348">
    <property type="entry name" value="SIS_dom_sf"/>
</dbReference>
<dbReference type="Pfam" id="PF01418">
    <property type="entry name" value="HTH_6"/>
    <property type="match status" value="1"/>
</dbReference>
<dbReference type="InterPro" id="IPR000281">
    <property type="entry name" value="HTH_RpiR"/>
</dbReference>
<dbReference type="PANTHER" id="PTHR30514:SF20">
    <property type="entry name" value="TRANSCRIPTIONAL REGULATOR"/>
    <property type="match status" value="1"/>
</dbReference>
<dbReference type="PROSITE" id="PS51071">
    <property type="entry name" value="HTH_RPIR"/>
    <property type="match status" value="1"/>
</dbReference>
<dbReference type="InterPro" id="IPR036388">
    <property type="entry name" value="WH-like_DNA-bd_sf"/>
</dbReference>
<evidence type="ECO:0000259" key="4">
    <source>
        <dbReference type="PROSITE" id="PS51071"/>
    </source>
</evidence>
<dbReference type="PANTHER" id="PTHR30514">
    <property type="entry name" value="GLUCOKINASE"/>
    <property type="match status" value="1"/>
</dbReference>
<dbReference type="InterPro" id="IPR035472">
    <property type="entry name" value="RpiR-like_SIS"/>
</dbReference>
<dbReference type="GO" id="GO:0003700">
    <property type="term" value="F:DNA-binding transcription factor activity"/>
    <property type="evidence" value="ECO:0007669"/>
    <property type="project" value="InterPro"/>
</dbReference>
<dbReference type="InterPro" id="IPR009057">
    <property type="entry name" value="Homeodomain-like_sf"/>
</dbReference>
<dbReference type="EMBL" id="CP006911">
    <property type="protein sequence ID" value="ALE02608.1"/>
    <property type="molecule type" value="Genomic_DNA"/>
</dbReference>
<protein>
    <recommendedName>
        <fullName evidence="8">Iron dicitrate transport regulator FecR</fullName>
    </recommendedName>
</protein>
<feature type="domain" description="HTH rpiR-type" evidence="4">
    <location>
        <begin position="7"/>
        <end position="83"/>
    </location>
</feature>
<dbReference type="STRING" id="1125411.W908_00990"/>
<gene>
    <name evidence="6" type="ORF">W908_00990</name>
</gene>
<dbReference type="SUPFAM" id="SSF53697">
    <property type="entry name" value="SIS domain"/>
    <property type="match status" value="1"/>
</dbReference>
<dbReference type="KEGG" id="tsn:W908_00990"/>
<evidence type="ECO:0000256" key="1">
    <source>
        <dbReference type="ARBA" id="ARBA00023015"/>
    </source>
</evidence>
<proteinExistence type="predicted"/>
<keyword evidence="3" id="KW-0804">Transcription</keyword>
<dbReference type="RefSeq" id="WP_053819589.1">
    <property type="nucleotide sequence ID" value="NZ_CP006911.1"/>
</dbReference>
<evidence type="ECO:0000313" key="6">
    <source>
        <dbReference type="EMBL" id="ALE02608.1"/>
    </source>
</evidence>
<evidence type="ECO:0000256" key="2">
    <source>
        <dbReference type="ARBA" id="ARBA00023125"/>
    </source>
</evidence>
<dbReference type="InterPro" id="IPR001347">
    <property type="entry name" value="SIS_dom"/>
</dbReference>
<keyword evidence="2" id="KW-0238">DNA-binding</keyword>
<dbReference type="GO" id="GO:0097367">
    <property type="term" value="F:carbohydrate derivative binding"/>
    <property type="evidence" value="ECO:0007669"/>
    <property type="project" value="InterPro"/>
</dbReference>
<dbReference type="Gene3D" id="1.10.10.10">
    <property type="entry name" value="Winged helix-like DNA-binding domain superfamily/Winged helix DNA-binding domain"/>
    <property type="match status" value="1"/>
</dbReference>
<dbReference type="OrthoDB" id="9814005at2"/>
<organism evidence="6 7">
    <name type="scientific">Candidatus Pseudothioglobus singularis PS1</name>
    <dbReference type="NCBI Taxonomy" id="1125411"/>
    <lineage>
        <taxon>Bacteria</taxon>
        <taxon>Pseudomonadati</taxon>
        <taxon>Pseudomonadota</taxon>
        <taxon>Gammaproteobacteria</taxon>
        <taxon>Candidatus Pseudothioglobaceae</taxon>
        <taxon>Candidatus Pseudothioglobus</taxon>
    </lineage>
</organism>
<dbReference type="Pfam" id="PF01380">
    <property type="entry name" value="SIS"/>
    <property type="match status" value="1"/>
</dbReference>
<keyword evidence="1" id="KW-0805">Transcription regulation</keyword>
<sequence length="273" mass="30711">MPPENINDLNSLLQESYPELSKKMKLIAFYIIDQPQNLAINTLAVIASEIGVYPSTLVRFAKHFGFSGFAELQDLFKVKISQSAINYRQRITDVKKVTENNVVPDSSNIFNEITRRNIAATELLSENIDREVIEESVQALCNANEVILCGTNRAQPVANYFYYMLNNLGIRCRIANNTNEVENLSSWLDDKTVFIAITYNPYNNLTTEAVKEAKQANAKVILLTDTELNPIAHLADFLFSIHEAEIHTFRSLGATMCLVQAICISIGYHQQGN</sequence>
<evidence type="ECO:0000259" key="5">
    <source>
        <dbReference type="PROSITE" id="PS51464"/>
    </source>
</evidence>
<name>A0A0M4L5F7_9GAMM</name>
<dbReference type="Gene3D" id="3.40.50.10490">
    <property type="entry name" value="Glucose-6-phosphate isomerase like protein, domain 1"/>
    <property type="match status" value="1"/>
</dbReference>
<dbReference type="Proteomes" id="UP000068905">
    <property type="component" value="Chromosome"/>
</dbReference>
<dbReference type="CDD" id="cd05013">
    <property type="entry name" value="SIS_RpiR"/>
    <property type="match status" value="1"/>
</dbReference>
<feature type="domain" description="SIS" evidence="5">
    <location>
        <begin position="136"/>
        <end position="273"/>
    </location>
</feature>
<keyword evidence="7" id="KW-1185">Reference proteome</keyword>
<dbReference type="SUPFAM" id="SSF46689">
    <property type="entry name" value="Homeodomain-like"/>
    <property type="match status" value="1"/>
</dbReference>
<evidence type="ECO:0000256" key="3">
    <source>
        <dbReference type="ARBA" id="ARBA00023163"/>
    </source>
</evidence>
<dbReference type="PROSITE" id="PS51464">
    <property type="entry name" value="SIS"/>
    <property type="match status" value="1"/>
</dbReference>